<dbReference type="InterPro" id="IPR035890">
    <property type="entry name" value="Anti-sigma-28_factor_FlgM_sf"/>
</dbReference>
<evidence type="ECO:0000256" key="5">
    <source>
        <dbReference type="ARBA" id="ARBA00023015"/>
    </source>
</evidence>
<dbReference type="GO" id="GO:0044781">
    <property type="term" value="P:bacterial-type flagellum organization"/>
    <property type="evidence" value="ECO:0007669"/>
    <property type="project" value="UniProtKB-KW"/>
</dbReference>
<evidence type="ECO:0000256" key="1">
    <source>
        <dbReference type="ARBA" id="ARBA00005322"/>
    </source>
</evidence>
<dbReference type="SUPFAM" id="SSF101498">
    <property type="entry name" value="Anti-sigma factor FlgM"/>
    <property type="match status" value="1"/>
</dbReference>
<dbReference type="InterPro" id="IPR031316">
    <property type="entry name" value="FlgM_C"/>
</dbReference>
<keyword evidence="3" id="KW-0678">Repressor</keyword>
<keyword evidence="11" id="KW-0282">Flagellum</keyword>
<accession>A0A7C3WRS4</accession>
<evidence type="ECO:0000256" key="8">
    <source>
        <dbReference type="ARBA" id="ARBA00030117"/>
    </source>
</evidence>
<name>A0A7C3WRS4_9BACT</name>
<feature type="region of interest" description="Disordered" evidence="9">
    <location>
        <begin position="1"/>
        <end position="36"/>
    </location>
</feature>
<gene>
    <name evidence="11" type="primary">flgM</name>
    <name evidence="11" type="ORF">ENV62_06225</name>
</gene>
<protein>
    <recommendedName>
        <fullName evidence="2">Negative regulator of flagellin synthesis</fullName>
    </recommendedName>
    <alternativeName>
        <fullName evidence="8">Anti-sigma-28 factor</fullName>
    </alternativeName>
</protein>
<organism evidence="11">
    <name type="scientific">Desulfobacca acetoxidans</name>
    <dbReference type="NCBI Taxonomy" id="60893"/>
    <lineage>
        <taxon>Bacteria</taxon>
        <taxon>Pseudomonadati</taxon>
        <taxon>Thermodesulfobacteriota</taxon>
        <taxon>Desulfobaccia</taxon>
        <taxon>Desulfobaccales</taxon>
        <taxon>Desulfobaccaceae</taxon>
        <taxon>Desulfobacca</taxon>
    </lineage>
</organism>
<evidence type="ECO:0000256" key="2">
    <source>
        <dbReference type="ARBA" id="ARBA00017823"/>
    </source>
</evidence>
<dbReference type="AlphaFoldDB" id="A0A7C3WRS4"/>
<keyword evidence="11" id="KW-0969">Cilium</keyword>
<keyword evidence="6" id="KW-0804">Transcription</keyword>
<evidence type="ECO:0000256" key="6">
    <source>
        <dbReference type="ARBA" id="ARBA00023163"/>
    </source>
</evidence>
<proteinExistence type="inferred from homology"/>
<sequence>MKIHELPGIGVEQLQASRAGGAASPGEKHGSPQTSAGVDVIHLSPQARLMQKAAQVVAETPEVRSEKVRALKDSVAQGTYAVDTPKVAEKLITEMLLEKT</sequence>
<keyword evidence="4" id="KW-1005">Bacterial flagellum biogenesis</keyword>
<evidence type="ECO:0000259" key="10">
    <source>
        <dbReference type="Pfam" id="PF04316"/>
    </source>
</evidence>
<evidence type="ECO:0000256" key="4">
    <source>
        <dbReference type="ARBA" id="ARBA00022795"/>
    </source>
</evidence>
<dbReference type="InterPro" id="IPR007412">
    <property type="entry name" value="FlgM"/>
</dbReference>
<keyword evidence="5" id="KW-0805">Transcription regulation</keyword>
<reference evidence="11" key="1">
    <citation type="journal article" date="2020" name="mSystems">
        <title>Genome- and Community-Level Interaction Insights into Carbon Utilization and Element Cycling Functions of Hydrothermarchaeota in Hydrothermal Sediment.</title>
        <authorList>
            <person name="Zhou Z."/>
            <person name="Liu Y."/>
            <person name="Xu W."/>
            <person name="Pan J."/>
            <person name="Luo Z.H."/>
            <person name="Li M."/>
        </authorList>
    </citation>
    <scope>NUCLEOTIDE SEQUENCE [LARGE SCALE GENOMIC DNA]</scope>
    <source>
        <strain evidence="11">SpSt-776</strain>
    </source>
</reference>
<dbReference type="GO" id="GO:0045892">
    <property type="term" value="P:negative regulation of DNA-templated transcription"/>
    <property type="evidence" value="ECO:0007669"/>
    <property type="project" value="InterPro"/>
</dbReference>
<evidence type="ECO:0000256" key="3">
    <source>
        <dbReference type="ARBA" id="ARBA00022491"/>
    </source>
</evidence>
<dbReference type="Pfam" id="PF04316">
    <property type="entry name" value="FlgM"/>
    <property type="match status" value="1"/>
</dbReference>
<feature type="domain" description="Anti-sigma-28 factor FlgM C-terminal" evidence="10">
    <location>
        <begin position="39"/>
        <end position="92"/>
    </location>
</feature>
<dbReference type="NCBIfam" id="TIGR03824">
    <property type="entry name" value="FlgM_jcvi"/>
    <property type="match status" value="1"/>
</dbReference>
<evidence type="ECO:0000313" key="11">
    <source>
        <dbReference type="EMBL" id="HGB14815.1"/>
    </source>
</evidence>
<keyword evidence="11" id="KW-0966">Cell projection</keyword>
<dbReference type="EMBL" id="DTHB01000043">
    <property type="protein sequence ID" value="HGB14815.1"/>
    <property type="molecule type" value="Genomic_DNA"/>
</dbReference>
<evidence type="ECO:0000256" key="7">
    <source>
        <dbReference type="ARBA" id="ARBA00024739"/>
    </source>
</evidence>
<comment type="similarity">
    <text evidence="1">Belongs to the FlgM family.</text>
</comment>
<comment type="function">
    <text evidence="7">Responsible for the coupling of flagellin expression to flagellar assembly by preventing expression of the flagellin genes when a component of the middle class of proteins is defective. It negatively regulates flagellar genes by inhibiting the activity of FliA by directly binding to FliA.</text>
</comment>
<comment type="caution">
    <text evidence="11">The sequence shown here is derived from an EMBL/GenBank/DDBJ whole genome shotgun (WGS) entry which is preliminary data.</text>
</comment>
<evidence type="ECO:0000256" key="9">
    <source>
        <dbReference type="SAM" id="MobiDB-lite"/>
    </source>
</evidence>